<sequence>MGIKALGYVVIETAKPAEWDAFLADIVGTMRAGSSDGVALYRIDDRPFRFRIETGKREHFRAAAYEVGDAQELAEVCEKVAAAGRPIEEGTTDEARERGVAAFFRTSDPAGNGLEFFHGDVRDDVAFVSPAGVSGFVTGDMGMGHTVFAAPNFTECHEFYRNIGFHDTDIPRFHFSDAADDPGMGFAFMHADNGRHHSVALGEMPMPPSGCVHLMLEMKAQADVGKCHDRMRLAKVPESASIGRHVNDQTFGFYMQCPGGFDFEIGADPLVIDPASWEPTAHLVPSEWGHVWAWQKALEEQDQKEREEGA</sequence>
<evidence type="ECO:0000313" key="2">
    <source>
        <dbReference type="EMBL" id="EQB13575.1"/>
    </source>
</evidence>
<dbReference type="RefSeq" id="WP_021234614.1">
    <property type="nucleotide sequence ID" value="NZ_ATHL01000087.1"/>
</dbReference>
<accession>T0IP12</accession>
<gene>
    <name evidence="2" type="ORF">L284_13945</name>
</gene>
<dbReference type="OrthoDB" id="9803142at2"/>
<evidence type="ECO:0000259" key="1">
    <source>
        <dbReference type="PROSITE" id="PS51819"/>
    </source>
</evidence>
<dbReference type="Proteomes" id="UP000015527">
    <property type="component" value="Unassembled WGS sequence"/>
</dbReference>
<dbReference type="AlphaFoldDB" id="T0IP12"/>
<evidence type="ECO:0000313" key="3">
    <source>
        <dbReference type="Proteomes" id="UP000015527"/>
    </source>
</evidence>
<dbReference type="InterPro" id="IPR029068">
    <property type="entry name" value="Glyas_Bleomycin-R_OHBP_Dase"/>
</dbReference>
<organism evidence="2 3">
    <name type="scientific">Novosphingobium lindaniclasticum LE124</name>
    <dbReference type="NCBI Taxonomy" id="1096930"/>
    <lineage>
        <taxon>Bacteria</taxon>
        <taxon>Pseudomonadati</taxon>
        <taxon>Pseudomonadota</taxon>
        <taxon>Alphaproteobacteria</taxon>
        <taxon>Sphingomonadales</taxon>
        <taxon>Sphingomonadaceae</taxon>
        <taxon>Novosphingobium</taxon>
    </lineage>
</organism>
<dbReference type="EMBL" id="ATHL01000087">
    <property type="protein sequence ID" value="EQB13575.1"/>
    <property type="molecule type" value="Genomic_DNA"/>
</dbReference>
<keyword evidence="3" id="KW-1185">Reference proteome</keyword>
<feature type="domain" description="VOC" evidence="1">
    <location>
        <begin position="142"/>
        <end position="268"/>
    </location>
</feature>
<reference evidence="2 3" key="1">
    <citation type="journal article" date="2013" name="Genome Announc.">
        <title>Genome Sequence of Novosphingobium lindaniclasticum LE124T, Isolated from a Hexachlorocyclohexane Dumpsite.</title>
        <authorList>
            <person name="Saxena A."/>
            <person name="Nayyar N."/>
            <person name="Sangwan N."/>
            <person name="Kumari R."/>
            <person name="Khurana J.P."/>
            <person name="Lal R."/>
        </authorList>
    </citation>
    <scope>NUCLEOTIDE SEQUENCE [LARGE SCALE GENOMIC DNA]</scope>
    <source>
        <strain evidence="2 3">LE124</strain>
    </source>
</reference>
<name>T0IP12_9SPHN</name>
<dbReference type="Gene3D" id="3.10.180.10">
    <property type="entry name" value="2,3-Dihydroxybiphenyl 1,2-Dioxygenase, domain 1"/>
    <property type="match status" value="2"/>
</dbReference>
<dbReference type="SUPFAM" id="SSF54593">
    <property type="entry name" value="Glyoxalase/Bleomycin resistance protein/Dihydroxybiphenyl dioxygenase"/>
    <property type="match status" value="1"/>
</dbReference>
<feature type="domain" description="VOC" evidence="1">
    <location>
        <begin position="5"/>
        <end position="119"/>
    </location>
</feature>
<dbReference type="InterPro" id="IPR037523">
    <property type="entry name" value="VOC_core"/>
</dbReference>
<dbReference type="Pfam" id="PF22632">
    <property type="entry name" value="BphC_D1"/>
    <property type="match status" value="1"/>
</dbReference>
<dbReference type="PROSITE" id="PS51819">
    <property type="entry name" value="VOC"/>
    <property type="match status" value="2"/>
</dbReference>
<dbReference type="PATRIC" id="fig|1096930.3.peg.2773"/>
<dbReference type="eggNOG" id="COG0346">
    <property type="taxonomic scope" value="Bacteria"/>
</dbReference>
<protein>
    <submittedName>
        <fullName evidence="2">Glyoxalase</fullName>
    </submittedName>
</protein>
<comment type="caution">
    <text evidence="2">The sequence shown here is derived from an EMBL/GenBank/DDBJ whole genome shotgun (WGS) entry which is preliminary data.</text>
</comment>
<dbReference type="CDD" id="cd07252">
    <property type="entry name" value="BphC1-RGP6_N_like"/>
    <property type="match status" value="1"/>
</dbReference>
<dbReference type="Pfam" id="PF00903">
    <property type="entry name" value="Glyoxalase"/>
    <property type="match status" value="1"/>
</dbReference>
<dbReference type="InterPro" id="IPR004360">
    <property type="entry name" value="Glyas_Fos-R_dOase_dom"/>
</dbReference>
<proteinExistence type="predicted"/>